<feature type="transmembrane region" description="Helical" evidence="1">
    <location>
        <begin position="57"/>
        <end position="80"/>
    </location>
</feature>
<dbReference type="EMBL" id="CADCTW010000224">
    <property type="protein sequence ID" value="CAA9366999.1"/>
    <property type="molecule type" value="Genomic_DNA"/>
</dbReference>
<sequence length="160" mass="17993">MTDPEFQDELDKISIDQLHKAVLQLSGNCFEIKRLCVTVLIAAGTLIATFTNKRLDASLFVAGGVIVSFFWLLDVQSYYYQEKLRARMKELAEDIAKRHSPKIEVDGVGMPLSEKRENWRPGPRAFHAATNASMGFYLLLVLLMLVLGILYWVGGITNLS</sequence>
<feature type="transmembrane region" description="Helical" evidence="1">
    <location>
        <begin position="134"/>
        <end position="154"/>
    </location>
</feature>
<reference evidence="2" key="1">
    <citation type="submission" date="2020-02" db="EMBL/GenBank/DDBJ databases">
        <authorList>
            <person name="Meier V. D."/>
        </authorList>
    </citation>
    <scope>NUCLEOTIDE SEQUENCE</scope>
    <source>
        <strain evidence="2">AVDCRST_MAG68</strain>
    </source>
</reference>
<organism evidence="2">
    <name type="scientific">uncultured Gemmatimonadota bacterium</name>
    <dbReference type="NCBI Taxonomy" id="203437"/>
    <lineage>
        <taxon>Bacteria</taxon>
        <taxon>Pseudomonadati</taxon>
        <taxon>Gemmatimonadota</taxon>
        <taxon>environmental samples</taxon>
    </lineage>
</organism>
<evidence type="ECO:0000256" key="1">
    <source>
        <dbReference type="SAM" id="Phobius"/>
    </source>
</evidence>
<evidence type="ECO:0008006" key="3">
    <source>
        <dbReference type="Google" id="ProtNLM"/>
    </source>
</evidence>
<gene>
    <name evidence="2" type="ORF">AVDCRST_MAG68-4953</name>
</gene>
<keyword evidence="1" id="KW-0472">Membrane</keyword>
<proteinExistence type="predicted"/>
<keyword evidence="1" id="KW-1133">Transmembrane helix</keyword>
<name>A0A6J4MXF7_9BACT</name>
<accession>A0A6J4MXF7</accession>
<keyword evidence="1" id="KW-0812">Transmembrane</keyword>
<evidence type="ECO:0000313" key="2">
    <source>
        <dbReference type="EMBL" id="CAA9366999.1"/>
    </source>
</evidence>
<protein>
    <recommendedName>
        <fullName evidence="3">Transmembrane protein</fullName>
    </recommendedName>
</protein>
<dbReference type="AlphaFoldDB" id="A0A6J4MXF7"/>